<keyword evidence="1" id="KW-0812">Transmembrane</keyword>
<feature type="transmembrane region" description="Helical" evidence="1">
    <location>
        <begin position="16"/>
        <end position="39"/>
    </location>
</feature>
<protein>
    <submittedName>
        <fullName evidence="2">Uncharacterized protein</fullName>
    </submittedName>
</protein>
<dbReference type="AlphaFoldDB" id="A0A1W1CVG2"/>
<keyword evidence="1" id="KW-0472">Membrane</keyword>
<proteinExistence type="predicted"/>
<sequence>MEKLKDIKDIVEVHEYSFFIFIGLTVFIIILLSLAIYFFKNRRRRRKKPTAKQIALEKLKILDYSNTKSTVYGFEQNSLFFINEENKDEFESLKKELEIYKYKKNIPPLDSKIEKRIKEFIGKLK</sequence>
<evidence type="ECO:0000256" key="1">
    <source>
        <dbReference type="SAM" id="Phobius"/>
    </source>
</evidence>
<reference evidence="2" key="1">
    <citation type="submission" date="2016-10" db="EMBL/GenBank/DDBJ databases">
        <authorList>
            <person name="de Groot N.N."/>
        </authorList>
    </citation>
    <scope>NUCLEOTIDE SEQUENCE</scope>
</reference>
<organism evidence="2">
    <name type="scientific">hydrothermal vent metagenome</name>
    <dbReference type="NCBI Taxonomy" id="652676"/>
    <lineage>
        <taxon>unclassified sequences</taxon>
        <taxon>metagenomes</taxon>
        <taxon>ecological metagenomes</taxon>
    </lineage>
</organism>
<keyword evidence="1" id="KW-1133">Transmembrane helix</keyword>
<evidence type="ECO:0000313" key="2">
    <source>
        <dbReference type="EMBL" id="SFV69723.1"/>
    </source>
</evidence>
<accession>A0A1W1CVG2</accession>
<gene>
    <name evidence="2" type="ORF">MNB_SV-14-999</name>
</gene>
<dbReference type="EMBL" id="FPHN01000279">
    <property type="protein sequence ID" value="SFV69723.1"/>
    <property type="molecule type" value="Genomic_DNA"/>
</dbReference>
<name>A0A1W1CVG2_9ZZZZ</name>